<name>A0A6V7Y8D2_MELEN</name>
<accession>A0A6V7Y8D2</accession>
<keyword evidence="1" id="KW-0472">Membrane</keyword>
<dbReference type="Proteomes" id="UP000580250">
    <property type="component" value="Unassembled WGS sequence"/>
</dbReference>
<sequence length="51" mass="6015">MGENVEKLFIMMNYLLYFAFAQQIFTGLVVNICLTQMFILLILPRQQQIIC</sequence>
<keyword evidence="1" id="KW-0812">Transmembrane</keyword>
<dbReference type="AlphaFoldDB" id="A0A6V7Y8D2"/>
<dbReference type="EMBL" id="CAJEWN010003532">
    <property type="protein sequence ID" value="CAD2207920.1"/>
    <property type="molecule type" value="Genomic_DNA"/>
</dbReference>
<organism evidence="2 3">
    <name type="scientific">Meloidogyne enterolobii</name>
    <name type="common">Root-knot nematode worm</name>
    <name type="synonym">Meloidogyne mayaguensis</name>
    <dbReference type="NCBI Taxonomy" id="390850"/>
    <lineage>
        <taxon>Eukaryota</taxon>
        <taxon>Metazoa</taxon>
        <taxon>Ecdysozoa</taxon>
        <taxon>Nematoda</taxon>
        <taxon>Chromadorea</taxon>
        <taxon>Rhabditida</taxon>
        <taxon>Tylenchina</taxon>
        <taxon>Tylenchomorpha</taxon>
        <taxon>Tylenchoidea</taxon>
        <taxon>Meloidogynidae</taxon>
        <taxon>Meloidogyninae</taxon>
        <taxon>Meloidogyne</taxon>
    </lineage>
</organism>
<evidence type="ECO:0000256" key="1">
    <source>
        <dbReference type="SAM" id="Phobius"/>
    </source>
</evidence>
<proteinExistence type="predicted"/>
<evidence type="ECO:0000313" key="2">
    <source>
        <dbReference type="EMBL" id="CAD2207920.1"/>
    </source>
</evidence>
<comment type="caution">
    <text evidence="2">The sequence shown here is derived from an EMBL/GenBank/DDBJ whole genome shotgun (WGS) entry which is preliminary data.</text>
</comment>
<gene>
    <name evidence="2" type="ORF">MENT_LOCUS61904</name>
</gene>
<protein>
    <submittedName>
        <fullName evidence="2">Uncharacterized protein</fullName>
    </submittedName>
</protein>
<keyword evidence="1" id="KW-1133">Transmembrane helix</keyword>
<evidence type="ECO:0000313" key="3">
    <source>
        <dbReference type="Proteomes" id="UP000580250"/>
    </source>
</evidence>
<feature type="transmembrane region" description="Helical" evidence="1">
    <location>
        <begin position="20"/>
        <end position="43"/>
    </location>
</feature>
<reference evidence="2 3" key="1">
    <citation type="submission" date="2020-08" db="EMBL/GenBank/DDBJ databases">
        <authorList>
            <person name="Koutsovoulos G."/>
            <person name="Danchin GJ E."/>
        </authorList>
    </citation>
    <scope>NUCLEOTIDE SEQUENCE [LARGE SCALE GENOMIC DNA]</scope>
</reference>